<name>A0A239U0E8_9STAP</name>
<dbReference type="EMBL" id="BKAR01000009">
    <property type="protein sequence ID" value="GEP84351.1"/>
    <property type="molecule type" value="Genomic_DNA"/>
</dbReference>
<proteinExistence type="predicted"/>
<dbReference type="Proteomes" id="UP000321736">
    <property type="component" value="Unassembled WGS sequence"/>
</dbReference>
<dbReference type="OrthoDB" id="2989832at2"/>
<protein>
    <submittedName>
        <fullName evidence="1">Peptidase</fullName>
    </submittedName>
</protein>
<dbReference type="AlphaFoldDB" id="A0A239U0E8"/>
<evidence type="ECO:0000313" key="2">
    <source>
        <dbReference type="Proteomes" id="UP000321736"/>
    </source>
</evidence>
<sequence>MSRKKIWLLLVLPITLLVSGVLVYLTILSTKKYDPFKLIEEVKSYFMNVTGSYIVSEPQPFEQDGIAYEVYRGGVTTENHGKVSNYEFVADATNGKIINIKEV</sequence>
<organism evidence="1 2">
    <name type="scientific">Staphylococcus piscifermentans</name>
    <dbReference type="NCBI Taxonomy" id="70258"/>
    <lineage>
        <taxon>Bacteria</taxon>
        <taxon>Bacillati</taxon>
        <taxon>Bacillota</taxon>
        <taxon>Bacilli</taxon>
        <taxon>Bacillales</taxon>
        <taxon>Staphylococcaceae</taxon>
        <taxon>Staphylococcus</taxon>
    </lineage>
</organism>
<keyword evidence="2" id="KW-1185">Reference proteome</keyword>
<gene>
    <name evidence="1" type="ORF">SPI02_09360</name>
</gene>
<accession>A0A239U0E8</accession>
<dbReference type="RefSeq" id="WP_095104717.1">
    <property type="nucleotide sequence ID" value="NZ_BKAR01000009.1"/>
</dbReference>
<reference evidence="1 2" key="1">
    <citation type="submission" date="2019-07" db="EMBL/GenBank/DDBJ databases">
        <title>Whole genome shotgun sequence of Staphylococcus piscifermentans NBRC 109625.</title>
        <authorList>
            <person name="Hosoyama A."/>
            <person name="Uohara A."/>
            <person name="Ohji S."/>
            <person name="Ichikawa N."/>
        </authorList>
    </citation>
    <scope>NUCLEOTIDE SEQUENCE [LARGE SCALE GENOMIC DNA]</scope>
    <source>
        <strain evidence="1 2">NBRC 109625</strain>
    </source>
</reference>
<evidence type="ECO:0000313" key="1">
    <source>
        <dbReference type="EMBL" id="GEP84351.1"/>
    </source>
</evidence>
<comment type="caution">
    <text evidence="1">The sequence shown here is derived from an EMBL/GenBank/DDBJ whole genome shotgun (WGS) entry which is preliminary data.</text>
</comment>